<keyword evidence="2" id="KW-1185">Reference proteome</keyword>
<dbReference type="EMBL" id="AP027266">
    <property type="protein sequence ID" value="BDW84197.1"/>
    <property type="molecule type" value="Genomic_DNA"/>
</dbReference>
<dbReference type="InterPro" id="IPR027417">
    <property type="entry name" value="P-loop_NTPase"/>
</dbReference>
<dbReference type="KEGG" id="rmai:MACH21_03740"/>
<gene>
    <name evidence="1" type="ORF">MACH21_03740</name>
</gene>
<organism evidence="1 2">
    <name type="scientific">Roseicyclus marinus</name>
    <dbReference type="NCBI Taxonomy" id="2161673"/>
    <lineage>
        <taxon>Bacteria</taxon>
        <taxon>Pseudomonadati</taxon>
        <taxon>Pseudomonadota</taxon>
        <taxon>Alphaproteobacteria</taxon>
        <taxon>Rhodobacterales</taxon>
        <taxon>Roseobacteraceae</taxon>
        <taxon>Roseicyclus</taxon>
    </lineage>
</organism>
<evidence type="ECO:0000313" key="2">
    <source>
        <dbReference type="Proteomes" id="UP001337723"/>
    </source>
</evidence>
<accession>A0AA48H2Q8</accession>
<proteinExistence type="predicted"/>
<sequence length="231" mass="25919">MAERTIILHYHLFKNAGTSVDAILKRNFPDRWVTREFPAMGGNNTPLVEAWIRETPEAIAYSSHTMMGPIPHIDGVRVISFLLLRDPIERIKSAYRFERTQNADTWGARLAKEHDFEGYVRARLARPGDRQCRNFQTHRLASLMPGAEPELDRAKRALAALSVVGRVEAFDEAMERLAAAYPGFTHQAVKANTSAGKDEVEMTASLRKNLQLINADDLNVLHSFLPLSPAA</sequence>
<dbReference type="Gene3D" id="3.40.50.300">
    <property type="entry name" value="P-loop containing nucleotide triphosphate hydrolases"/>
    <property type="match status" value="1"/>
</dbReference>
<evidence type="ECO:0000313" key="1">
    <source>
        <dbReference type="EMBL" id="BDW84197.1"/>
    </source>
</evidence>
<name>A0AA48H2Q8_9RHOB</name>
<dbReference type="RefSeq" id="WP_338273862.1">
    <property type="nucleotide sequence ID" value="NZ_AP027266.1"/>
</dbReference>
<reference evidence="1 2" key="1">
    <citation type="submission" date="2023-01" db="EMBL/GenBank/DDBJ databases">
        <title>Complete genome sequence of Roseicyclus marinus strain Dej080120_10.</title>
        <authorList>
            <person name="Ueki S."/>
            <person name="Maruyama F."/>
        </authorList>
    </citation>
    <scope>NUCLEOTIDE SEQUENCE [LARGE SCALE GENOMIC DNA]</scope>
    <source>
        <strain evidence="1 2">Dej080120_10</strain>
    </source>
</reference>
<evidence type="ECO:0008006" key="3">
    <source>
        <dbReference type="Google" id="ProtNLM"/>
    </source>
</evidence>
<dbReference type="AlphaFoldDB" id="A0AA48H2Q8"/>
<dbReference type="Proteomes" id="UP001337723">
    <property type="component" value="Chromosome"/>
</dbReference>
<protein>
    <recommendedName>
        <fullName evidence="3">Sulfotransferase family protein</fullName>
    </recommendedName>
</protein>